<feature type="transmembrane region" description="Helical" evidence="6">
    <location>
        <begin position="32"/>
        <end position="51"/>
    </location>
</feature>
<protein>
    <submittedName>
        <fullName evidence="11">Multidrug efflux system membrane fusion protein</fullName>
    </submittedName>
</protein>
<dbReference type="Gene3D" id="2.40.30.170">
    <property type="match status" value="1"/>
</dbReference>
<dbReference type="InterPro" id="IPR058625">
    <property type="entry name" value="MdtA-like_BSH"/>
</dbReference>
<keyword evidence="4" id="KW-0997">Cell inner membrane</keyword>
<gene>
    <name evidence="11" type="ORF">EC912_105227</name>
</gene>
<feature type="domain" description="YknX-like C-terminal permuted SH3-like" evidence="10">
    <location>
        <begin position="328"/>
        <end position="395"/>
    </location>
</feature>
<feature type="domain" description="Multidrug resistance protein MdtA-like beta-barrel" evidence="9">
    <location>
        <begin position="240"/>
        <end position="320"/>
    </location>
</feature>
<evidence type="ECO:0000259" key="7">
    <source>
        <dbReference type="Pfam" id="PF25876"/>
    </source>
</evidence>
<dbReference type="SUPFAM" id="SSF111369">
    <property type="entry name" value="HlyD-like secretion proteins"/>
    <property type="match status" value="1"/>
</dbReference>
<keyword evidence="12" id="KW-1185">Reference proteome</keyword>
<dbReference type="InterPro" id="IPR058637">
    <property type="entry name" value="YknX-like_C"/>
</dbReference>
<dbReference type="GO" id="GO:0015562">
    <property type="term" value="F:efflux transmembrane transporter activity"/>
    <property type="evidence" value="ECO:0007669"/>
    <property type="project" value="TreeGrafter"/>
</dbReference>
<proteinExistence type="inferred from homology"/>
<dbReference type="EMBL" id="SMCS01000005">
    <property type="protein sequence ID" value="TCV93367.1"/>
    <property type="molecule type" value="Genomic_DNA"/>
</dbReference>
<comment type="subcellular location">
    <subcellularLocation>
        <location evidence="1">Cell inner membrane</location>
    </subcellularLocation>
</comment>
<evidence type="ECO:0000259" key="10">
    <source>
        <dbReference type="Pfam" id="PF25989"/>
    </source>
</evidence>
<dbReference type="Gene3D" id="1.10.287.470">
    <property type="entry name" value="Helix hairpin bin"/>
    <property type="match status" value="1"/>
</dbReference>
<dbReference type="Pfam" id="PF25989">
    <property type="entry name" value="YknX_C"/>
    <property type="match status" value="1"/>
</dbReference>
<sequence length="408" mass="43154">MLRLCPYGSPWTAVMSSLPVSNPVRPRRSRRFIVAGSAAVLIAIALAFVYASRSQGAEPPGPKVASVPVSVGQAEQRDMPVWVSAIGTVQPLNVVTVKTRVDGQLDKVAFTEGQMVKAGDLLAEIDPRPFQATVDQAQANLHKDDAQRANAELDLQRYAKLSSLQVVPAQQLDAQKAQAQSLLASVASDRGAVDGARLQLGFTRITAPIGGRVGQRLVDQGSQVHATDTTGLVTITQIQPITVTFQVPQDVLPEVMDAQAAGQARVSVSTRDGSRHLADGALVFVDSQVDAGTGQIMLKAQFVNEDRSLWPGEFVAARLLLRVQPHAVVVPSRAVQRDQNGAYVYVVDAQHAAQSRPVRLGVANGDLQVVEEGIRVGDTVVLDGQSLLTPGAKVNIVPSSAVATGAST</sequence>
<dbReference type="Pfam" id="PF25917">
    <property type="entry name" value="BSH_RND"/>
    <property type="match status" value="1"/>
</dbReference>
<dbReference type="GO" id="GO:1990281">
    <property type="term" value="C:efflux pump complex"/>
    <property type="evidence" value="ECO:0007669"/>
    <property type="project" value="TreeGrafter"/>
</dbReference>
<dbReference type="PANTHER" id="PTHR30469">
    <property type="entry name" value="MULTIDRUG RESISTANCE PROTEIN MDTA"/>
    <property type="match status" value="1"/>
</dbReference>
<evidence type="ECO:0000256" key="5">
    <source>
        <dbReference type="ARBA" id="ARBA00023136"/>
    </source>
</evidence>
<dbReference type="Proteomes" id="UP000295645">
    <property type="component" value="Unassembled WGS sequence"/>
</dbReference>
<evidence type="ECO:0000256" key="3">
    <source>
        <dbReference type="ARBA" id="ARBA00022475"/>
    </source>
</evidence>
<dbReference type="PANTHER" id="PTHR30469:SF36">
    <property type="entry name" value="BLL3903 PROTEIN"/>
    <property type="match status" value="1"/>
</dbReference>
<dbReference type="FunFam" id="2.40.420.20:FF:000001">
    <property type="entry name" value="Efflux RND transporter periplasmic adaptor subunit"/>
    <property type="match status" value="1"/>
</dbReference>
<evidence type="ECO:0000259" key="9">
    <source>
        <dbReference type="Pfam" id="PF25944"/>
    </source>
</evidence>
<comment type="caution">
    <text evidence="11">The sequence shown here is derived from an EMBL/GenBank/DDBJ whole genome shotgun (WGS) entry which is preliminary data.</text>
</comment>
<dbReference type="AlphaFoldDB" id="A0A4R3YLC1"/>
<keyword evidence="3" id="KW-1003">Cell membrane</keyword>
<name>A0A4R3YLC1_9GAMM</name>
<reference evidence="11 12" key="1">
    <citation type="submission" date="2019-03" db="EMBL/GenBank/DDBJ databases">
        <title>Above-ground endophytic microbial communities from plants in different locations in the United States.</title>
        <authorList>
            <person name="Frank C."/>
        </authorList>
    </citation>
    <scope>NUCLEOTIDE SEQUENCE [LARGE SCALE GENOMIC DNA]</scope>
    <source>
        <strain evidence="11 12">LP_13_YM</strain>
    </source>
</reference>
<dbReference type="InterPro" id="IPR058626">
    <property type="entry name" value="MdtA-like_b-barrel"/>
</dbReference>
<accession>A0A4R3YLC1</accession>
<feature type="domain" description="Multidrug resistance protein MdtA-like alpha-helical hairpin" evidence="7">
    <location>
        <begin position="134"/>
        <end position="203"/>
    </location>
</feature>
<dbReference type="InterPro" id="IPR058624">
    <property type="entry name" value="MdtA-like_HH"/>
</dbReference>
<evidence type="ECO:0000256" key="4">
    <source>
        <dbReference type="ARBA" id="ARBA00022519"/>
    </source>
</evidence>
<dbReference type="Pfam" id="PF25944">
    <property type="entry name" value="Beta-barrel_RND"/>
    <property type="match status" value="1"/>
</dbReference>
<evidence type="ECO:0000256" key="2">
    <source>
        <dbReference type="ARBA" id="ARBA00009477"/>
    </source>
</evidence>
<dbReference type="Pfam" id="PF25876">
    <property type="entry name" value="HH_MFP_RND"/>
    <property type="match status" value="1"/>
</dbReference>
<feature type="domain" description="Multidrug resistance protein MdtA-like barrel-sandwich hybrid" evidence="8">
    <location>
        <begin position="93"/>
        <end position="236"/>
    </location>
</feature>
<evidence type="ECO:0000259" key="8">
    <source>
        <dbReference type="Pfam" id="PF25917"/>
    </source>
</evidence>
<evidence type="ECO:0000313" key="11">
    <source>
        <dbReference type="EMBL" id="TCV93367.1"/>
    </source>
</evidence>
<organism evidence="11 12">
    <name type="scientific">Luteibacter rhizovicinus</name>
    <dbReference type="NCBI Taxonomy" id="242606"/>
    <lineage>
        <taxon>Bacteria</taxon>
        <taxon>Pseudomonadati</taxon>
        <taxon>Pseudomonadota</taxon>
        <taxon>Gammaproteobacteria</taxon>
        <taxon>Lysobacterales</taxon>
        <taxon>Rhodanobacteraceae</taxon>
        <taxon>Luteibacter</taxon>
    </lineage>
</organism>
<dbReference type="GO" id="GO:0005886">
    <property type="term" value="C:plasma membrane"/>
    <property type="evidence" value="ECO:0007669"/>
    <property type="project" value="UniProtKB-SubCell"/>
</dbReference>
<dbReference type="Gene3D" id="2.40.50.100">
    <property type="match status" value="1"/>
</dbReference>
<dbReference type="NCBIfam" id="TIGR01730">
    <property type="entry name" value="RND_mfp"/>
    <property type="match status" value="1"/>
</dbReference>
<evidence type="ECO:0000256" key="1">
    <source>
        <dbReference type="ARBA" id="ARBA00004533"/>
    </source>
</evidence>
<keyword evidence="6" id="KW-1133">Transmembrane helix</keyword>
<keyword evidence="5 6" id="KW-0472">Membrane</keyword>
<dbReference type="Gene3D" id="2.40.420.20">
    <property type="match status" value="1"/>
</dbReference>
<evidence type="ECO:0000313" key="12">
    <source>
        <dbReference type="Proteomes" id="UP000295645"/>
    </source>
</evidence>
<keyword evidence="6" id="KW-0812">Transmembrane</keyword>
<dbReference type="InterPro" id="IPR006143">
    <property type="entry name" value="RND_pump_MFP"/>
</dbReference>
<evidence type="ECO:0000256" key="6">
    <source>
        <dbReference type="SAM" id="Phobius"/>
    </source>
</evidence>
<comment type="similarity">
    <text evidence="2">Belongs to the membrane fusion protein (MFP) (TC 8.A.1) family.</text>
</comment>